<reference evidence="1" key="1">
    <citation type="journal article" date="2018" name="Nature">
        <title>The evolutionary history of vertebrate RNA viruses.</title>
        <authorList>
            <person name="Shi M."/>
            <person name="Lin X.D."/>
            <person name="Chen X."/>
            <person name="Tian J.H."/>
            <person name="Chen L.J."/>
            <person name="Li K."/>
            <person name="Wang W."/>
            <person name="Eden J.S."/>
            <person name="Shen J.J."/>
            <person name="Liu L."/>
            <person name="Holmes E.C."/>
            <person name="Zhang Y.Z."/>
        </authorList>
    </citation>
    <scope>NUCLEOTIDE SEQUENCE</scope>
    <source>
        <strain evidence="1">DSYC1862</strain>
    </source>
</reference>
<name>A0A2P1GNG3_9CALI</name>
<protein>
    <submittedName>
        <fullName evidence="1">VP2</fullName>
    </submittedName>
</protein>
<organism evidence="1">
    <name type="scientific">Wuhan carp calicivirus 1</name>
    <dbReference type="NCBI Taxonomy" id="2116154"/>
    <lineage>
        <taxon>Viruses</taxon>
        <taxon>Riboviria</taxon>
        <taxon>Orthornavirae</taxon>
        <taxon>Pisuviricota</taxon>
        <taxon>Pisoniviricetes</taxon>
        <taxon>Picornavirales</taxon>
        <taxon>Caliciviridae</taxon>
    </lineage>
</organism>
<sequence>MAAALAGAIGGSVIGGISTLGAAGIDAANRLQLQQRDQSFQTQLLDRRAEAFRASGLPESAAYLSGSGVGSGSLGSVALSSFGSRVYSAGHVGPWLPMQPSAVKRGPGVMGITRK</sequence>
<dbReference type="EMBL" id="MG599961">
    <property type="protein sequence ID" value="AVM87545.1"/>
    <property type="molecule type" value="Genomic_RNA"/>
</dbReference>
<proteinExistence type="predicted"/>
<evidence type="ECO:0000313" key="1">
    <source>
        <dbReference type="EMBL" id="AVM87545.1"/>
    </source>
</evidence>
<accession>A0A2P1GNG3</accession>